<protein>
    <submittedName>
        <fullName evidence="2">Uncharacterized protein</fullName>
    </submittedName>
</protein>
<dbReference type="AlphaFoldDB" id="A0A4V1ECX5"/>
<reference evidence="3 4" key="1">
    <citation type="submission" date="2019-05" db="EMBL/GenBank/DDBJ databases">
        <title>Draft Genome Sequences of Six Type Strains of the Genus Massilia.</title>
        <authorList>
            <person name="Miess H."/>
            <person name="Frediansyhah A."/>
            <person name="Gross H."/>
        </authorList>
    </citation>
    <scope>NUCLEOTIDE SEQUENCE [LARGE SCALE GENOMIC DNA]</scope>
    <source>
        <strain evidence="3 4">DSMZ 26121</strain>
    </source>
</reference>
<reference evidence="2 5" key="2">
    <citation type="submission" date="2020-08" db="EMBL/GenBank/DDBJ databases">
        <title>Genomic Encyclopedia of Type Strains, Phase III (KMG-III): the genomes of soil and plant-associated and newly described type strains.</title>
        <authorList>
            <person name="Whitman W."/>
        </authorList>
    </citation>
    <scope>NUCLEOTIDE SEQUENCE [LARGE SCALE GENOMIC DNA]</scope>
    <source>
        <strain evidence="2 5">CECT 7753</strain>
    </source>
</reference>
<gene>
    <name evidence="3" type="ORF">FCL38_00600</name>
    <name evidence="2" type="ORF">FHS02_002482</name>
</gene>
<dbReference type="RefSeq" id="WP_137311990.1">
    <property type="nucleotide sequence ID" value="NZ_CP040017.1"/>
</dbReference>
<feature type="transmembrane region" description="Helical" evidence="1">
    <location>
        <begin position="81"/>
        <end position="100"/>
    </location>
</feature>
<dbReference type="EMBL" id="CP040017">
    <property type="protein sequence ID" value="QCP09101.1"/>
    <property type="molecule type" value="Genomic_DNA"/>
</dbReference>
<keyword evidence="1" id="KW-1133">Transmembrane helix</keyword>
<sequence length="143" mass="16286">MDETFDTAMPYRLAQLDLDDDQMLYAAAYMQGAESLATIRHKVVVYNLLLLIAAVVSARIVSDSPQLFGSMRYLFDIIEHVAPALAVLAVLATLIGEFLLNRQLAATTLPCDAKQQLRRLASSIDGYVIRRFMRRIFRWIRRH</sequence>
<proteinExistence type="predicted"/>
<evidence type="ECO:0000313" key="2">
    <source>
        <dbReference type="EMBL" id="MBB3221672.1"/>
    </source>
</evidence>
<name>A0A4V1ECX5_9BURK</name>
<dbReference type="Proteomes" id="UP000584325">
    <property type="component" value="Unassembled WGS sequence"/>
</dbReference>
<keyword evidence="1" id="KW-0472">Membrane</keyword>
<dbReference type="EMBL" id="JACHXS010000004">
    <property type="protein sequence ID" value="MBB3221672.1"/>
    <property type="molecule type" value="Genomic_DNA"/>
</dbReference>
<evidence type="ECO:0000256" key="1">
    <source>
        <dbReference type="SAM" id="Phobius"/>
    </source>
</evidence>
<dbReference type="Proteomes" id="UP000298763">
    <property type="component" value="Chromosome"/>
</dbReference>
<feature type="transmembrane region" description="Helical" evidence="1">
    <location>
        <begin position="43"/>
        <end position="61"/>
    </location>
</feature>
<organism evidence="2 5">
    <name type="scientific">Pseudoduganella umbonata</name>
    <dbReference type="NCBI Taxonomy" id="864828"/>
    <lineage>
        <taxon>Bacteria</taxon>
        <taxon>Pseudomonadati</taxon>
        <taxon>Pseudomonadota</taxon>
        <taxon>Betaproteobacteria</taxon>
        <taxon>Burkholderiales</taxon>
        <taxon>Oxalobacteraceae</taxon>
        <taxon>Telluria group</taxon>
        <taxon>Pseudoduganella</taxon>
    </lineage>
</organism>
<evidence type="ECO:0000313" key="4">
    <source>
        <dbReference type="Proteomes" id="UP000298763"/>
    </source>
</evidence>
<keyword evidence="1" id="KW-0812">Transmembrane</keyword>
<keyword evidence="4" id="KW-1185">Reference proteome</keyword>
<evidence type="ECO:0000313" key="3">
    <source>
        <dbReference type="EMBL" id="QCP09101.1"/>
    </source>
</evidence>
<accession>A0A4V1ECX5</accession>
<evidence type="ECO:0000313" key="5">
    <source>
        <dbReference type="Proteomes" id="UP000584325"/>
    </source>
</evidence>